<dbReference type="Gene3D" id="1.10.530.10">
    <property type="match status" value="1"/>
</dbReference>
<sequence length="674" mass="73308">MKRTPAYIFALASSLALSATMAQEVSAAETQINDQVQQEAVTTNQSKPADNDLSASDQAALDQARDLIAQVAAEQTGQEVRNTNASAEALDQNSVTDDGQDSESSVAGSTEPNLISSQDQAASDQSVTSGEQKTILADNGKQSPIKVNDQVEIKNTSVAAKVSADQLADLDRIQGRDRFEVAAKASQLGWDKSDTILLANGYKGADVLTGTPLAHAHDMPILYTKDTWIPEVTLQEMRRLQVKHVVLLGAQASVSDKVAEQLLALDYQVSRIGGKNRYEQSVLIARQMEKVTGKPKQAFLVNGYKFADALSIATAAANMQAPIYLTKGDQLADEIIPALDQIGQLTIIGSQASVSDQVVKQAQNLGAKVDRIPGKNRYQVNRNILKKYHGNQPVLYVASGEIFSDALPAGNLAAKHGHAVLLVKDENVYNVKEQVEYALSQDVKTYLFFGGTKTLGTKTAQWFKQPQAFLDQIKANEAAAAEAKRLEAERKAQAAKASKTVTVGKTNSSFLNKLIVPAMELAHENGLYASVMMAQAALESGWGTSLLSREPNHNLFGIKGAYQGQSVNMQTLEDSGGRNYYSIRANFRKYPSYRESLQDYTNLLKNGLTSNQRFYAGAWKTNTNSYQEATRYLTGRYATDSAYASKLNRIISQNNLTQYDTPKDATGKIQVVVK</sequence>
<protein>
    <submittedName>
        <fullName evidence="5">Uncharacterized protein</fullName>
    </submittedName>
</protein>
<feature type="compositionally biased region" description="Low complexity" evidence="3">
    <location>
        <begin position="116"/>
        <end position="126"/>
    </location>
</feature>
<dbReference type="InterPro" id="IPR002901">
    <property type="entry name" value="MGlyc_endo_b_GlcNAc-like_dom"/>
</dbReference>
<dbReference type="PANTHER" id="PTHR33308:SF9">
    <property type="entry name" value="PEPTIDOGLYCAN HYDROLASE FLGJ"/>
    <property type="match status" value="1"/>
</dbReference>
<feature type="compositionally biased region" description="Polar residues" evidence="3">
    <location>
        <begin position="75"/>
        <end position="115"/>
    </location>
</feature>
<feature type="signal peptide" evidence="4">
    <location>
        <begin position="1"/>
        <end position="27"/>
    </location>
</feature>
<keyword evidence="2" id="KW-0378">Hydrolase</keyword>
<dbReference type="STRING" id="128944.AWM75_05875"/>
<dbReference type="OrthoDB" id="9763643at2"/>
<evidence type="ECO:0000313" key="6">
    <source>
        <dbReference type="Proteomes" id="UP000062260"/>
    </source>
</evidence>
<reference evidence="6" key="2">
    <citation type="submission" date="2016-01" db="EMBL/GenBank/DDBJ databases">
        <title>Six Aerococcus type strain genome sequencing and assembly using PacBio and Illumina Hiseq.</title>
        <authorList>
            <person name="Carkaci D."/>
            <person name="Dargis R."/>
            <person name="Nielsen X.C."/>
            <person name="Skovgaard O."/>
            <person name="Fuursted K."/>
            <person name="Christensen J.J."/>
        </authorList>
    </citation>
    <scope>NUCLEOTIDE SEQUENCE [LARGE SCALE GENOMIC DNA]</scope>
    <source>
        <strain evidence="6">CCUG42038B</strain>
    </source>
</reference>
<feature type="chain" id="PRO_5043747098" evidence="4">
    <location>
        <begin position="28"/>
        <end position="674"/>
    </location>
</feature>
<dbReference type="Pfam" id="PF01832">
    <property type="entry name" value="Glucosaminidase"/>
    <property type="match status" value="1"/>
</dbReference>
<keyword evidence="6" id="KW-1185">Reference proteome</keyword>
<evidence type="ECO:0000256" key="4">
    <source>
        <dbReference type="SAM" id="SignalP"/>
    </source>
</evidence>
<evidence type="ECO:0000256" key="1">
    <source>
        <dbReference type="ARBA" id="ARBA00010266"/>
    </source>
</evidence>
<dbReference type="Proteomes" id="UP000062260">
    <property type="component" value="Chromosome"/>
</dbReference>
<organism evidence="5 6">
    <name type="scientific">Aerococcus urinaehominis</name>
    <dbReference type="NCBI Taxonomy" id="128944"/>
    <lineage>
        <taxon>Bacteria</taxon>
        <taxon>Bacillati</taxon>
        <taxon>Bacillota</taxon>
        <taxon>Bacilli</taxon>
        <taxon>Lactobacillales</taxon>
        <taxon>Aerococcaceae</taxon>
        <taxon>Aerococcus</taxon>
    </lineage>
</organism>
<reference evidence="5 6" key="1">
    <citation type="journal article" date="2016" name="Genome Announc.">
        <title>Complete Genome Sequences of Aerococcus christensenii CCUG 28831T, Aerococcus sanguinicola CCUG 43001T, Aerococcus urinae CCUG 36881T, Aerococcus urinaeequi CCUG 28094T, Aerococcus urinaehominis CCUG 42038 BT, and Aerococcus viridans CCUG 4311T.</title>
        <authorList>
            <person name="Carkaci D."/>
            <person name="Dargis R."/>
            <person name="Nielsen X.C."/>
            <person name="Skovgaard O."/>
            <person name="Fuursted K."/>
            <person name="Christensen J.J."/>
        </authorList>
    </citation>
    <scope>NUCLEOTIDE SEQUENCE [LARGE SCALE GENOMIC DNA]</scope>
    <source>
        <strain evidence="5 6">CCUG42038B</strain>
    </source>
</reference>
<dbReference type="Gene3D" id="4.10.80.30">
    <property type="entry name" value="DNA polymerase, domain 6"/>
    <property type="match status" value="1"/>
</dbReference>
<dbReference type="EMBL" id="CP014163">
    <property type="protein sequence ID" value="AMB99552.1"/>
    <property type="molecule type" value="Genomic_DNA"/>
</dbReference>
<proteinExistence type="inferred from homology"/>
<dbReference type="InterPro" id="IPR051056">
    <property type="entry name" value="Glycosyl_Hydrolase_73"/>
</dbReference>
<evidence type="ECO:0000256" key="2">
    <source>
        <dbReference type="ARBA" id="ARBA00022801"/>
    </source>
</evidence>
<feature type="region of interest" description="Disordered" evidence="3">
    <location>
        <begin position="75"/>
        <end position="141"/>
    </location>
</feature>
<dbReference type="KEGG" id="auh:AWM75_05875"/>
<dbReference type="Pfam" id="PF04122">
    <property type="entry name" value="CW_binding_2"/>
    <property type="match status" value="3"/>
</dbReference>
<comment type="similarity">
    <text evidence="1">Belongs to the glycosyl hydrolase 73 family.</text>
</comment>
<dbReference type="RefSeq" id="WP_067979546.1">
    <property type="nucleotide sequence ID" value="NZ_CP014163.1"/>
</dbReference>
<dbReference type="AlphaFoldDB" id="A0A0X8FLR2"/>
<evidence type="ECO:0000313" key="5">
    <source>
        <dbReference type="EMBL" id="AMB99552.1"/>
    </source>
</evidence>
<accession>A0A0X8FLR2</accession>
<keyword evidence="4" id="KW-0732">Signal</keyword>
<dbReference type="Gene3D" id="3.40.50.12090">
    <property type="match status" value="2"/>
</dbReference>
<dbReference type="GO" id="GO:0004040">
    <property type="term" value="F:amidase activity"/>
    <property type="evidence" value="ECO:0007669"/>
    <property type="project" value="InterPro"/>
</dbReference>
<name>A0A0X8FLR2_9LACT</name>
<evidence type="ECO:0000256" key="3">
    <source>
        <dbReference type="SAM" id="MobiDB-lite"/>
    </source>
</evidence>
<dbReference type="InterPro" id="IPR007253">
    <property type="entry name" value="Cell_wall-bd_2"/>
</dbReference>
<gene>
    <name evidence="5" type="ORF">AWM75_05875</name>
</gene>
<dbReference type="SMART" id="SM00047">
    <property type="entry name" value="LYZ2"/>
    <property type="match status" value="1"/>
</dbReference>
<dbReference type="PANTHER" id="PTHR33308">
    <property type="entry name" value="PEPTIDOGLYCAN HYDROLASE FLGJ"/>
    <property type="match status" value="1"/>
</dbReference>